<dbReference type="Proteomes" id="UP000593571">
    <property type="component" value="Unassembled WGS sequence"/>
</dbReference>
<evidence type="ECO:0000256" key="1">
    <source>
        <dbReference type="ARBA" id="ARBA00010515"/>
    </source>
</evidence>
<evidence type="ECO:0000256" key="5">
    <source>
        <dbReference type="SAM" id="Phobius"/>
    </source>
</evidence>
<keyword evidence="8" id="KW-1185">Reference proteome</keyword>
<dbReference type="PANTHER" id="PTHR48081">
    <property type="entry name" value="AB HYDROLASE SUPERFAMILY PROTEIN C4A8.06C"/>
    <property type="match status" value="1"/>
</dbReference>
<dbReference type="AlphaFoldDB" id="A0A7J8HLI7"/>
<evidence type="ECO:0000259" key="6">
    <source>
        <dbReference type="Pfam" id="PF07859"/>
    </source>
</evidence>
<dbReference type="GO" id="GO:0016020">
    <property type="term" value="C:membrane"/>
    <property type="evidence" value="ECO:0007669"/>
    <property type="project" value="InterPro"/>
</dbReference>
<dbReference type="InterPro" id="IPR029058">
    <property type="entry name" value="AB_hydrolase_fold"/>
</dbReference>
<protein>
    <submittedName>
        <fullName evidence="7">Arylacetamide deacetylase</fullName>
    </submittedName>
</protein>
<sequence length="398" mass="45526">MGRKSLYLLIVGVLVAYYVYIPLPGDFEDPWKLILLNAKYKAVIHLAIFIELLGLNHFLASVRFFMDEKKVPPTSDENITVTDTTFNHIPVRVYVPKKQPKALRRGIFFIHGGGWSGNSAASQNYDLFSRWTADRLDTVVVSTNHRLLPEYRFPIQFEDVYSSFKWFLRKEVLAKYGVNPERIGVVGCSSGGNLAAAIVQKISDDPDSKIKPKIQFLFNPLLQALDMDTPSYRENSNFPSLFKSAVVRSWSEYITADRSLEKAMLSNQVVPEESSHLLKFVNWSSLLPKRFKKGHVYSNPTYGSSELSKKYPALLDVRVFPLLADDKKLHGLPRTYIITCQYDILRDDGIMYATRLQNAGVPVTHNHIENGVHGLLFMDLKITRKMKNQYVSWLRENL</sequence>
<dbReference type="GO" id="GO:0052689">
    <property type="term" value="F:carboxylic ester hydrolase activity"/>
    <property type="evidence" value="ECO:0007669"/>
    <property type="project" value="InterPro"/>
</dbReference>
<dbReference type="InterPro" id="IPR013094">
    <property type="entry name" value="AB_hydrolase_3"/>
</dbReference>
<dbReference type="InterPro" id="IPR050300">
    <property type="entry name" value="GDXG_lipolytic_enzyme"/>
</dbReference>
<feature type="active site" evidence="4">
    <location>
        <position position="373"/>
    </location>
</feature>
<comment type="caution">
    <text evidence="7">The sequence shown here is derived from an EMBL/GenBank/DDBJ whole genome shotgun (WGS) entry which is preliminary data.</text>
</comment>
<keyword evidence="5" id="KW-1133">Transmembrane helix</keyword>
<dbReference type="SUPFAM" id="SSF53474">
    <property type="entry name" value="alpha/beta-Hydrolases"/>
    <property type="match status" value="1"/>
</dbReference>
<feature type="domain" description="Alpha/beta hydrolase fold-3" evidence="6">
    <location>
        <begin position="107"/>
        <end position="265"/>
    </location>
</feature>
<accession>A0A7J8HLI7</accession>
<comment type="similarity">
    <text evidence="1">Belongs to the 'GDXG' lipolytic enzyme family.</text>
</comment>
<keyword evidence="2" id="KW-0378">Hydrolase</keyword>
<dbReference type="PIRSF" id="PIRSF037251">
    <property type="entry name" value="Arylacetamide_deacetylase"/>
    <property type="match status" value="1"/>
</dbReference>
<evidence type="ECO:0000313" key="7">
    <source>
        <dbReference type="EMBL" id="KAF6472998.1"/>
    </source>
</evidence>
<reference evidence="7 8" key="1">
    <citation type="journal article" date="2020" name="Nature">
        <title>Six reference-quality genomes reveal evolution of bat adaptations.</title>
        <authorList>
            <person name="Jebb D."/>
            <person name="Huang Z."/>
            <person name="Pippel M."/>
            <person name="Hughes G.M."/>
            <person name="Lavrichenko K."/>
            <person name="Devanna P."/>
            <person name="Winkler S."/>
            <person name="Jermiin L.S."/>
            <person name="Skirmuntt E.C."/>
            <person name="Katzourakis A."/>
            <person name="Burkitt-Gray L."/>
            <person name="Ray D.A."/>
            <person name="Sullivan K.A.M."/>
            <person name="Roscito J.G."/>
            <person name="Kirilenko B.M."/>
            <person name="Davalos L.M."/>
            <person name="Corthals A.P."/>
            <person name="Power M.L."/>
            <person name="Jones G."/>
            <person name="Ransome R.D."/>
            <person name="Dechmann D.K.N."/>
            <person name="Locatelli A.G."/>
            <person name="Puechmaille S.J."/>
            <person name="Fedrigo O."/>
            <person name="Jarvis E.D."/>
            <person name="Hiller M."/>
            <person name="Vernes S.C."/>
            <person name="Myers E.W."/>
            <person name="Teeling E.C."/>
        </authorList>
    </citation>
    <scope>NUCLEOTIDE SEQUENCE [LARGE SCALE GENOMIC DNA]</scope>
    <source>
        <strain evidence="7">MRouAeg1</strain>
        <tissue evidence="7">Muscle</tissue>
    </source>
</reference>
<dbReference type="Pfam" id="PF07859">
    <property type="entry name" value="Abhydrolase_3"/>
    <property type="match status" value="2"/>
</dbReference>
<dbReference type="PANTHER" id="PTHR48081:SF28">
    <property type="entry name" value="ALPHA_BETA HYDROLASE FOLD-3 DOMAIN-CONTAINING PROTEIN"/>
    <property type="match status" value="1"/>
</dbReference>
<keyword evidence="5" id="KW-0812">Transmembrane</keyword>
<feature type="domain" description="Alpha/beta hydrolase fold-3" evidence="6">
    <location>
        <begin position="316"/>
        <end position="375"/>
    </location>
</feature>
<name>A0A7J8HLI7_ROUAE</name>
<feature type="transmembrane region" description="Helical" evidence="5">
    <location>
        <begin position="43"/>
        <end position="65"/>
    </location>
</feature>
<evidence type="ECO:0000256" key="3">
    <source>
        <dbReference type="ARBA" id="ARBA00023157"/>
    </source>
</evidence>
<feature type="active site" evidence="4">
    <location>
        <position position="189"/>
    </location>
</feature>
<dbReference type="OrthoDB" id="408631at2759"/>
<keyword evidence="3" id="KW-1015">Disulfide bond</keyword>
<evidence type="ECO:0000256" key="4">
    <source>
        <dbReference type="PIRSR" id="PIRSR037251-1"/>
    </source>
</evidence>
<evidence type="ECO:0000256" key="2">
    <source>
        <dbReference type="ARBA" id="ARBA00022801"/>
    </source>
</evidence>
<feature type="transmembrane region" description="Helical" evidence="5">
    <location>
        <begin position="7"/>
        <end position="23"/>
    </location>
</feature>
<dbReference type="EMBL" id="JACASE010000004">
    <property type="protein sequence ID" value="KAF6472998.1"/>
    <property type="molecule type" value="Genomic_DNA"/>
</dbReference>
<dbReference type="InterPro" id="IPR017157">
    <property type="entry name" value="Arylacetamide_deacetylase"/>
</dbReference>
<proteinExistence type="inferred from homology"/>
<feature type="active site" evidence="4">
    <location>
        <position position="343"/>
    </location>
</feature>
<keyword evidence="5" id="KW-0472">Membrane</keyword>
<organism evidence="7 8">
    <name type="scientific">Rousettus aegyptiacus</name>
    <name type="common">Egyptian fruit bat</name>
    <name type="synonym">Pteropus aegyptiacus</name>
    <dbReference type="NCBI Taxonomy" id="9407"/>
    <lineage>
        <taxon>Eukaryota</taxon>
        <taxon>Metazoa</taxon>
        <taxon>Chordata</taxon>
        <taxon>Craniata</taxon>
        <taxon>Vertebrata</taxon>
        <taxon>Euteleostomi</taxon>
        <taxon>Mammalia</taxon>
        <taxon>Eutheria</taxon>
        <taxon>Laurasiatheria</taxon>
        <taxon>Chiroptera</taxon>
        <taxon>Yinpterochiroptera</taxon>
        <taxon>Pteropodoidea</taxon>
        <taxon>Pteropodidae</taxon>
        <taxon>Rousettinae</taxon>
        <taxon>Rousettus</taxon>
    </lineage>
</organism>
<evidence type="ECO:0000313" key="8">
    <source>
        <dbReference type="Proteomes" id="UP000593571"/>
    </source>
</evidence>
<gene>
    <name evidence="7" type="ORF">HJG63_000012</name>
</gene>
<dbReference type="Gene3D" id="3.40.50.1820">
    <property type="entry name" value="alpha/beta hydrolase"/>
    <property type="match status" value="1"/>
</dbReference>